<keyword evidence="2" id="KW-0732">Signal</keyword>
<protein>
    <submittedName>
        <fullName evidence="3">Uncharacterized protein</fullName>
    </submittedName>
</protein>
<organism evidence="3 4">
    <name type="scientific">Coprinellus micaceus</name>
    <name type="common">Glistening ink-cap mushroom</name>
    <name type="synonym">Coprinus micaceus</name>
    <dbReference type="NCBI Taxonomy" id="71717"/>
    <lineage>
        <taxon>Eukaryota</taxon>
        <taxon>Fungi</taxon>
        <taxon>Dikarya</taxon>
        <taxon>Basidiomycota</taxon>
        <taxon>Agaricomycotina</taxon>
        <taxon>Agaricomycetes</taxon>
        <taxon>Agaricomycetidae</taxon>
        <taxon>Agaricales</taxon>
        <taxon>Agaricineae</taxon>
        <taxon>Psathyrellaceae</taxon>
        <taxon>Coprinellus</taxon>
    </lineage>
</organism>
<evidence type="ECO:0000256" key="2">
    <source>
        <dbReference type="SAM" id="SignalP"/>
    </source>
</evidence>
<evidence type="ECO:0000313" key="4">
    <source>
        <dbReference type="Proteomes" id="UP000298030"/>
    </source>
</evidence>
<feature type="chain" id="PRO_5021273546" evidence="2">
    <location>
        <begin position="25"/>
        <end position="208"/>
    </location>
</feature>
<evidence type="ECO:0000313" key="3">
    <source>
        <dbReference type="EMBL" id="TEB33727.1"/>
    </source>
</evidence>
<feature type="signal peptide" evidence="2">
    <location>
        <begin position="1"/>
        <end position="24"/>
    </location>
</feature>
<sequence length="208" mass="23099">MQLKPVSFTLFSLAILARASFSYGEDTLDTREWDEDLVERGFDIQDTLDARDTINDFLSFDARSDDATELEDFTTRELLDELTVRLLEARAPPPSAGRKAPARKGKYNSSTFKVAKKPAKQTPGAGGYTEAQNAACRAARGYDCNQRGAKIMPRPGLDSGLKPSKGLPNLDREALLAAQRKIKEQWGKTGSYKIKTPVTLRRPQQQAF</sequence>
<dbReference type="EMBL" id="QPFP01000011">
    <property type="protein sequence ID" value="TEB33727.1"/>
    <property type="molecule type" value="Genomic_DNA"/>
</dbReference>
<gene>
    <name evidence="3" type="ORF">FA13DRAFT_1729997</name>
</gene>
<comment type="caution">
    <text evidence="3">The sequence shown here is derived from an EMBL/GenBank/DDBJ whole genome shotgun (WGS) entry which is preliminary data.</text>
</comment>
<dbReference type="AlphaFoldDB" id="A0A4Y7THR1"/>
<evidence type="ECO:0000256" key="1">
    <source>
        <dbReference type="SAM" id="MobiDB-lite"/>
    </source>
</evidence>
<proteinExistence type="predicted"/>
<name>A0A4Y7THR1_COPMI</name>
<dbReference type="Proteomes" id="UP000298030">
    <property type="component" value="Unassembled WGS sequence"/>
</dbReference>
<reference evidence="3 4" key="1">
    <citation type="journal article" date="2019" name="Nat. Ecol. Evol.">
        <title>Megaphylogeny resolves global patterns of mushroom evolution.</title>
        <authorList>
            <person name="Varga T."/>
            <person name="Krizsan K."/>
            <person name="Foldi C."/>
            <person name="Dima B."/>
            <person name="Sanchez-Garcia M."/>
            <person name="Sanchez-Ramirez S."/>
            <person name="Szollosi G.J."/>
            <person name="Szarkandi J.G."/>
            <person name="Papp V."/>
            <person name="Albert L."/>
            <person name="Andreopoulos W."/>
            <person name="Angelini C."/>
            <person name="Antonin V."/>
            <person name="Barry K.W."/>
            <person name="Bougher N.L."/>
            <person name="Buchanan P."/>
            <person name="Buyck B."/>
            <person name="Bense V."/>
            <person name="Catcheside P."/>
            <person name="Chovatia M."/>
            <person name="Cooper J."/>
            <person name="Damon W."/>
            <person name="Desjardin D."/>
            <person name="Finy P."/>
            <person name="Geml J."/>
            <person name="Haridas S."/>
            <person name="Hughes K."/>
            <person name="Justo A."/>
            <person name="Karasinski D."/>
            <person name="Kautmanova I."/>
            <person name="Kiss B."/>
            <person name="Kocsube S."/>
            <person name="Kotiranta H."/>
            <person name="LaButti K.M."/>
            <person name="Lechner B.E."/>
            <person name="Liimatainen K."/>
            <person name="Lipzen A."/>
            <person name="Lukacs Z."/>
            <person name="Mihaltcheva S."/>
            <person name="Morgado L.N."/>
            <person name="Niskanen T."/>
            <person name="Noordeloos M.E."/>
            <person name="Ohm R.A."/>
            <person name="Ortiz-Santana B."/>
            <person name="Ovrebo C."/>
            <person name="Racz N."/>
            <person name="Riley R."/>
            <person name="Savchenko A."/>
            <person name="Shiryaev A."/>
            <person name="Soop K."/>
            <person name="Spirin V."/>
            <person name="Szebenyi C."/>
            <person name="Tomsovsky M."/>
            <person name="Tulloss R.E."/>
            <person name="Uehling J."/>
            <person name="Grigoriev I.V."/>
            <person name="Vagvolgyi C."/>
            <person name="Papp T."/>
            <person name="Martin F.M."/>
            <person name="Miettinen O."/>
            <person name="Hibbett D.S."/>
            <person name="Nagy L.G."/>
        </authorList>
    </citation>
    <scope>NUCLEOTIDE SEQUENCE [LARGE SCALE GENOMIC DNA]</scope>
    <source>
        <strain evidence="3 4">FP101781</strain>
    </source>
</reference>
<feature type="region of interest" description="Disordered" evidence="1">
    <location>
        <begin position="187"/>
        <end position="208"/>
    </location>
</feature>
<keyword evidence="4" id="KW-1185">Reference proteome</keyword>
<accession>A0A4Y7THR1</accession>